<dbReference type="STRING" id="205917.A0A4Y9ZA73"/>
<dbReference type="PANTHER" id="PTHR28083:SF1">
    <property type="entry name" value="GOOD FOR FULL DBP5 ACTIVITY PROTEIN 2"/>
    <property type="match status" value="1"/>
</dbReference>
<accession>A0A4Y9ZA73</accession>
<dbReference type="OrthoDB" id="5953249at2759"/>
<dbReference type="Pfam" id="PF21762">
    <property type="entry name" value="DEDDh_C"/>
    <property type="match status" value="1"/>
</dbReference>
<dbReference type="EMBL" id="SEOQ01000069">
    <property type="protein sequence ID" value="TFY71060.1"/>
    <property type="molecule type" value="Genomic_DNA"/>
</dbReference>
<evidence type="ECO:0000256" key="1">
    <source>
        <dbReference type="SAM" id="MobiDB-lite"/>
    </source>
</evidence>
<dbReference type="InterPro" id="IPR012337">
    <property type="entry name" value="RNaseH-like_sf"/>
</dbReference>
<dbReference type="InterPro" id="IPR040151">
    <property type="entry name" value="Gfd2/YDR514C-like"/>
</dbReference>
<feature type="region of interest" description="Disordered" evidence="1">
    <location>
        <begin position="424"/>
        <end position="479"/>
    </location>
</feature>
<evidence type="ECO:0000313" key="3">
    <source>
        <dbReference type="EMBL" id="TFY71060.1"/>
    </source>
</evidence>
<dbReference type="GO" id="GO:0005634">
    <property type="term" value="C:nucleus"/>
    <property type="evidence" value="ECO:0007669"/>
    <property type="project" value="TreeGrafter"/>
</dbReference>
<dbReference type="PANTHER" id="PTHR28083">
    <property type="entry name" value="GOOD FOR FULL DBP5 ACTIVITY PROTEIN 2"/>
    <property type="match status" value="1"/>
</dbReference>
<evidence type="ECO:0000259" key="2">
    <source>
        <dbReference type="Pfam" id="PF21762"/>
    </source>
</evidence>
<dbReference type="InterPro" id="IPR048519">
    <property type="entry name" value="Gfd2/YDR514C-like_C"/>
</dbReference>
<name>A0A4Y9ZA73_9AGAM</name>
<dbReference type="Proteomes" id="UP000298327">
    <property type="component" value="Unassembled WGS sequence"/>
</dbReference>
<keyword evidence="4" id="KW-1185">Reference proteome</keyword>
<dbReference type="AlphaFoldDB" id="A0A4Y9ZA73"/>
<organism evidence="3 4">
    <name type="scientific">Dentipellis fragilis</name>
    <dbReference type="NCBI Taxonomy" id="205917"/>
    <lineage>
        <taxon>Eukaryota</taxon>
        <taxon>Fungi</taxon>
        <taxon>Dikarya</taxon>
        <taxon>Basidiomycota</taxon>
        <taxon>Agaricomycotina</taxon>
        <taxon>Agaricomycetes</taxon>
        <taxon>Russulales</taxon>
        <taxon>Hericiaceae</taxon>
        <taxon>Dentipellis</taxon>
    </lineage>
</organism>
<comment type="caution">
    <text evidence="3">The sequence shown here is derived from an EMBL/GenBank/DDBJ whole genome shotgun (WGS) entry which is preliminary data.</text>
</comment>
<feature type="compositionally biased region" description="Polar residues" evidence="1">
    <location>
        <begin position="438"/>
        <end position="447"/>
    </location>
</feature>
<gene>
    <name evidence="3" type="ORF">EVG20_g1956</name>
</gene>
<protein>
    <recommendedName>
        <fullName evidence="2">Gfd2/YDR514C-like C-terminal domain-containing protein</fullName>
    </recommendedName>
</protein>
<feature type="domain" description="Gfd2/YDR514C-like C-terminal" evidence="2">
    <location>
        <begin position="156"/>
        <end position="354"/>
    </location>
</feature>
<reference evidence="3 4" key="1">
    <citation type="submission" date="2019-02" db="EMBL/GenBank/DDBJ databases">
        <title>Genome sequencing of the rare red list fungi Dentipellis fragilis.</title>
        <authorList>
            <person name="Buettner E."/>
            <person name="Kellner H."/>
        </authorList>
    </citation>
    <scope>NUCLEOTIDE SEQUENCE [LARGE SCALE GENOMIC DNA]</scope>
    <source>
        <strain evidence="3 4">DSM 105465</strain>
    </source>
</reference>
<dbReference type="SUPFAM" id="SSF53098">
    <property type="entry name" value="Ribonuclease H-like"/>
    <property type="match status" value="1"/>
</dbReference>
<proteinExistence type="predicted"/>
<sequence length="479" mass="53884">MADFTLVDIRGWEYDLQSVYTAYMGYFQLHGIPWYERSWGHLFETFEDFLSFSWPVITITDAWTGRAHIVTRMTSIGAFLKMIKTRFGETLPLVENFLKIEAFEKQQRHLRTITDYNIYRKLHATLPAVVLAALKMRIRSGDPRAVGELWGAKDKTFISMDFESSERNAAAVLEWGYAAVRCGHLDSIGSWPPIPEDNYRKGHYIVSEYVDKVRNRYHPTFPYQYAFGDSQTVPKAKLSQIIQAVISSLASPDSETSANSLVFVSHSVSEDIHRMEEMRIKIPHNMLIVDVVAFESALFKAGRRGAMLDARSGQPRLPGSTLSLSSLVLSLGFNVDYAFHNSGNDAFACLLAFQKLLDPENTKSPGPRPQNTMLRSNRAVSLGPMSAPPFQPAFLTPPMMAMSPMARAYSASPRLNQNEYFSQNDVQPNRHNAGHSLTPDSNSVTSRRMSHLAVDEQGKLKRRSSADLLSQAMARNTIA</sequence>
<evidence type="ECO:0000313" key="4">
    <source>
        <dbReference type="Proteomes" id="UP000298327"/>
    </source>
</evidence>